<feature type="compositionally biased region" description="Basic and acidic residues" evidence="1">
    <location>
        <begin position="1"/>
        <end position="12"/>
    </location>
</feature>
<dbReference type="InterPro" id="IPR009081">
    <property type="entry name" value="PP-bd_ACP"/>
</dbReference>
<protein>
    <recommendedName>
        <fullName evidence="2">Carrier domain-containing protein</fullName>
    </recommendedName>
</protein>
<feature type="region of interest" description="Disordered" evidence="1">
    <location>
        <begin position="1"/>
        <end position="39"/>
    </location>
</feature>
<dbReference type="AlphaFoldDB" id="A0A919EU98"/>
<reference evidence="4" key="1">
    <citation type="journal article" date="2019" name="Int. J. Syst. Evol. Microbiol.">
        <title>The Global Catalogue of Microorganisms (GCM) 10K type strain sequencing project: providing services to taxonomists for standard genome sequencing and annotation.</title>
        <authorList>
            <consortium name="The Broad Institute Genomics Platform"/>
            <consortium name="The Broad Institute Genome Sequencing Center for Infectious Disease"/>
            <person name="Wu L."/>
            <person name="Ma J."/>
        </authorList>
    </citation>
    <scope>NUCLEOTIDE SEQUENCE [LARGE SCALE GENOMIC DNA]</scope>
    <source>
        <strain evidence="4">JCM 4253</strain>
    </source>
</reference>
<organism evidence="3 4">
    <name type="scientific">Streptomyces capoamus</name>
    <dbReference type="NCBI Taxonomy" id="68183"/>
    <lineage>
        <taxon>Bacteria</taxon>
        <taxon>Bacillati</taxon>
        <taxon>Actinomycetota</taxon>
        <taxon>Actinomycetes</taxon>
        <taxon>Kitasatosporales</taxon>
        <taxon>Streptomycetaceae</taxon>
        <taxon>Streptomyces</taxon>
    </lineage>
</organism>
<feature type="compositionally biased region" description="Low complexity" evidence="1">
    <location>
        <begin position="14"/>
        <end position="39"/>
    </location>
</feature>
<sequence>MRTHPDPTRPDPDPTTTVPSGPTTERPLITVSTTSSAEPSATEIEAALLSFLEGRVKAPVAADTDLFASGLVTSLFSLELVVHVETTYGVAVQGDELRMDNFRSVRAMVGLIERLRSGRGDGARS</sequence>
<dbReference type="Proteomes" id="UP000619355">
    <property type="component" value="Unassembled WGS sequence"/>
</dbReference>
<dbReference type="PROSITE" id="PS50075">
    <property type="entry name" value="CARRIER"/>
    <property type="match status" value="1"/>
</dbReference>
<gene>
    <name evidence="3" type="ORF">GCM10018980_19220</name>
</gene>
<accession>A0A919EU98</accession>
<dbReference type="EMBL" id="BNBF01000004">
    <property type="protein sequence ID" value="GHG42880.1"/>
    <property type="molecule type" value="Genomic_DNA"/>
</dbReference>
<evidence type="ECO:0000256" key="1">
    <source>
        <dbReference type="SAM" id="MobiDB-lite"/>
    </source>
</evidence>
<dbReference type="Pfam" id="PF00550">
    <property type="entry name" value="PP-binding"/>
    <property type="match status" value="1"/>
</dbReference>
<dbReference type="Gene3D" id="1.10.1200.10">
    <property type="entry name" value="ACP-like"/>
    <property type="match status" value="1"/>
</dbReference>
<keyword evidence="4" id="KW-1185">Reference proteome</keyword>
<comment type="caution">
    <text evidence="3">The sequence shown here is derived from an EMBL/GenBank/DDBJ whole genome shotgun (WGS) entry which is preliminary data.</text>
</comment>
<proteinExistence type="predicted"/>
<dbReference type="InterPro" id="IPR036736">
    <property type="entry name" value="ACP-like_sf"/>
</dbReference>
<dbReference type="SUPFAM" id="SSF47336">
    <property type="entry name" value="ACP-like"/>
    <property type="match status" value="1"/>
</dbReference>
<evidence type="ECO:0000313" key="4">
    <source>
        <dbReference type="Proteomes" id="UP000619355"/>
    </source>
</evidence>
<feature type="domain" description="Carrier" evidence="2">
    <location>
        <begin position="39"/>
        <end position="116"/>
    </location>
</feature>
<name>A0A919EU98_9ACTN</name>
<evidence type="ECO:0000259" key="2">
    <source>
        <dbReference type="PROSITE" id="PS50075"/>
    </source>
</evidence>
<evidence type="ECO:0000313" key="3">
    <source>
        <dbReference type="EMBL" id="GHG42880.1"/>
    </source>
</evidence>